<dbReference type="AlphaFoldDB" id="A0AAW0E553"/>
<evidence type="ECO:0000313" key="3">
    <source>
        <dbReference type="Proteomes" id="UP001362999"/>
    </source>
</evidence>
<reference evidence="2 3" key="1">
    <citation type="journal article" date="2024" name="J Genomics">
        <title>Draft genome sequencing and assembly of Favolaschia claudopus CIRM-BRFM 2984 isolated from oak limbs.</title>
        <authorList>
            <person name="Navarro D."/>
            <person name="Drula E."/>
            <person name="Chaduli D."/>
            <person name="Cazenave R."/>
            <person name="Ahrendt S."/>
            <person name="Wang J."/>
            <person name="Lipzen A."/>
            <person name="Daum C."/>
            <person name="Barry K."/>
            <person name="Grigoriev I.V."/>
            <person name="Favel A."/>
            <person name="Rosso M.N."/>
            <person name="Martin F."/>
        </authorList>
    </citation>
    <scope>NUCLEOTIDE SEQUENCE [LARGE SCALE GENOMIC DNA]</scope>
    <source>
        <strain evidence="2 3">CIRM-BRFM 2984</strain>
    </source>
</reference>
<name>A0AAW0E553_9AGAR</name>
<organism evidence="2 3">
    <name type="scientific">Favolaschia claudopus</name>
    <dbReference type="NCBI Taxonomy" id="2862362"/>
    <lineage>
        <taxon>Eukaryota</taxon>
        <taxon>Fungi</taxon>
        <taxon>Dikarya</taxon>
        <taxon>Basidiomycota</taxon>
        <taxon>Agaricomycotina</taxon>
        <taxon>Agaricomycetes</taxon>
        <taxon>Agaricomycetidae</taxon>
        <taxon>Agaricales</taxon>
        <taxon>Marasmiineae</taxon>
        <taxon>Mycenaceae</taxon>
        <taxon>Favolaschia</taxon>
    </lineage>
</organism>
<comment type="caution">
    <text evidence="2">The sequence shown here is derived from an EMBL/GenBank/DDBJ whole genome shotgun (WGS) entry which is preliminary data.</text>
</comment>
<proteinExistence type="predicted"/>
<sequence length="137" mass="15001">MSRRSFTHANFSANGNNCQNLRCLQVSDTYLKDVILTNLHSSYATAKLNLLGSASGEPELDQCKTILSSAEPDWDVQEEADKLLESAGATVKVEPLESRLDNAYVARAARYQPRDAARYKNLSAPAGEFPVPLPEGE</sequence>
<evidence type="ECO:0000313" key="1">
    <source>
        <dbReference type="EMBL" id="KAK6971799.1"/>
    </source>
</evidence>
<dbReference type="Proteomes" id="UP001362999">
    <property type="component" value="Unassembled WGS sequence"/>
</dbReference>
<evidence type="ECO:0000313" key="2">
    <source>
        <dbReference type="EMBL" id="KAK7059263.1"/>
    </source>
</evidence>
<gene>
    <name evidence="2" type="ORF">R3P38DRAFT_3251801</name>
    <name evidence="1" type="ORF">R3P38DRAFT_3297807</name>
</gene>
<dbReference type="EMBL" id="JAWWNJ010000204">
    <property type="protein sequence ID" value="KAK6971799.1"/>
    <property type="molecule type" value="Genomic_DNA"/>
</dbReference>
<keyword evidence="3" id="KW-1185">Reference proteome</keyword>
<protein>
    <submittedName>
        <fullName evidence="2">Uncharacterized protein</fullName>
    </submittedName>
</protein>
<dbReference type="EMBL" id="JAWWNJ010000003">
    <property type="protein sequence ID" value="KAK7059263.1"/>
    <property type="molecule type" value="Genomic_DNA"/>
</dbReference>
<accession>A0AAW0E553</accession>